<dbReference type="WBParaSite" id="jg6237">
    <property type="protein sequence ID" value="jg6237"/>
    <property type="gene ID" value="jg6237"/>
</dbReference>
<dbReference type="Proteomes" id="UP000887574">
    <property type="component" value="Unplaced"/>
</dbReference>
<proteinExistence type="predicted"/>
<dbReference type="AlphaFoldDB" id="A0A915EIG0"/>
<keyword evidence="2" id="KW-1185">Reference proteome</keyword>
<evidence type="ECO:0000313" key="2">
    <source>
        <dbReference type="Proteomes" id="UP000887574"/>
    </source>
</evidence>
<evidence type="ECO:0000313" key="3">
    <source>
        <dbReference type="WBParaSite" id="jg6237"/>
    </source>
</evidence>
<protein>
    <submittedName>
        <fullName evidence="3">Uncharacterized protein</fullName>
    </submittedName>
</protein>
<name>A0A915EIG0_9BILA</name>
<accession>A0A915EIG0</accession>
<organism evidence="2 3">
    <name type="scientific">Ditylenchus dipsaci</name>
    <dbReference type="NCBI Taxonomy" id="166011"/>
    <lineage>
        <taxon>Eukaryota</taxon>
        <taxon>Metazoa</taxon>
        <taxon>Ecdysozoa</taxon>
        <taxon>Nematoda</taxon>
        <taxon>Chromadorea</taxon>
        <taxon>Rhabditida</taxon>
        <taxon>Tylenchina</taxon>
        <taxon>Tylenchomorpha</taxon>
        <taxon>Sphaerularioidea</taxon>
        <taxon>Anguinidae</taxon>
        <taxon>Anguininae</taxon>
        <taxon>Ditylenchus</taxon>
    </lineage>
</organism>
<feature type="region of interest" description="Disordered" evidence="1">
    <location>
        <begin position="1"/>
        <end position="25"/>
    </location>
</feature>
<evidence type="ECO:0000256" key="1">
    <source>
        <dbReference type="SAM" id="MobiDB-lite"/>
    </source>
</evidence>
<reference evidence="3" key="1">
    <citation type="submission" date="2022-11" db="UniProtKB">
        <authorList>
            <consortium name="WormBaseParasite"/>
        </authorList>
    </citation>
    <scope>IDENTIFICATION</scope>
</reference>
<sequence>MNHPSASLTSVSSSGGGVSEEGRKKGQQSSVYLTFFENGKCSIQAGLKNSPLRFVTDGASNMKAAIWNNFLTENLLDSVEEFELDDDGLKK</sequence>